<dbReference type="EC" id="5.4.99.-" evidence="4"/>
<evidence type="ECO:0000259" key="5">
    <source>
        <dbReference type="SMART" id="SM00363"/>
    </source>
</evidence>
<dbReference type="EMBL" id="CP088155">
    <property type="protein sequence ID" value="WYM97052.1"/>
    <property type="molecule type" value="Genomic_DNA"/>
</dbReference>
<dbReference type="Pfam" id="PF01479">
    <property type="entry name" value="S4"/>
    <property type="match status" value="1"/>
</dbReference>
<dbReference type="InterPro" id="IPR002942">
    <property type="entry name" value="S4_RNA-bd"/>
</dbReference>
<accession>A0ABZ2TKX7</accession>
<gene>
    <name evidence="6" type="ORF">LQ356_02420</name>
</gene>
<dbReference type="RefSeq" id="WP_405311270.1">
    <property type="nucleotide sequence ID" value="NZ_CP088155.1"/>
</dbReference>
<dbReference type="InterPro" id="IPR006145">
    <property type="entry name" value="PsdUridine_synth_RsuA/RluA"/>
</dbReference>
<evidence type="ECO:0000313" key="7">
    <source>
        <dbReference type="Proteomes" id="UP001622612"/>
    </source>
</evidence>
<evidence type="ECO:0000256" key="2">
    <source>
        <dbReference type="ARBA" id="ARBA00023235"/>
    </source>
</evidence>
<dbReference type="SUPFAM" id="SSF55120">
    <property type="entry name" value="Pseudouridine synthase"/>
    <property type="match status" value="1"/>
</dbReference>
<keyword evidence="3" id="KW-0694">RNA-binding</keyword>
<dbReference type="CDD" id="cd02870">
    <property type="entry name" value="PseudoU_synth_RsuA_like"/>
    <property type="match status" value="1"/>
</dbReference>
<dbReference type="NCBIfam" id="TIGR00093">
    <property type="entry name" value="pseudouridine synthase"/>
    <property type="match status" value="1"/>
</dbReference>
<dbReference type="Gene3D" id="3.10.290.10">
    <property type="entry name" value="RNA-binding S4 domain"/>
    <property type="match status" value="1"/>
</dbReference>
<dbReference type="InterPro" id="IPR042092">
    <property type="entry name" value="PsdUridine_s_RsuA/RluB/E/F_cat"/>
</dbReference>
<dbReference type="PROSITE" id="PS01149">
    <property type="entry name" value="PSI_RSU"/>
    <property type="match status" value="1"/>
</dbReference>
<keyword evidence="7" id="KW-1185">Reference proteome</keyword>
<dbReference type="InterPro" id="IPR050343">
    <property type="entry name" value="RsuA_PseudoU_synthase"/>
</dbReference>
<dbReference type="Gene3D" id="3.30.70.580">
    <property type="entry name" value="Pseudouridine synthase I, catalytic domain, N-terminal subdomain"/>
    <property type="match status" value="1"/>
</dbReference>
<dbReference type="InterPro" id="IPR018496">
    <property type="entry name" value="PsdUridine_synth_RsuA/RluB_CS"/>
</dbReference>
<evidence type="ECO:0000256" key="3">
    <source>
        <dbReference type="PROSITE-ProRule" id="PRU00182"/>
    </source>
</evidence>
<dbReference type="PANTHER" id="PTHR47683">
    <property type="entry name" value="PSEUDOURIDINE SYNTHASE FAMILY PROTEIN-RELATED"/>
    <property type="match status" value="1"/>
</dbReference>
<keyword evidence="2 4" id="KW-0413">Isomerase</keyword>
<dbReference type="InterPro" id="IPR036986">
    <property type="entry name" value="S4_RNA-bd_sf"/>
</dbReference>
<evidence type="ECO:0000256" key="4">
    <source>
        <dbReference type="RuleBase" id="RU003887"/>
    </source>
</evidence>
<dbReference type="InterPro" id="IPR020094">
    <property type="entry name" value="TruA/RsuA/RluB/E/F_N"/>
</dbReference>
<proteinExistence type="inferred from homology"/>
<protein>
    <recommendedName>
        <fullName evidence="4">Pseudouridine synthase</fullName>
        <ecNumber evidence="4">5.4.99.-</ecNumber>
    </recommendedName>
</protein>
<dbReference type="PROSITE" id="PS50889">
    <property type="entry name" value="S4"/>
    <property type="match status" value="1"/>
</dbReference>
<evidence type="ECO:0000313" key="6">
    <source>
        <dbReference type="EMBL" id="WYM97052.1"/>
    </source>
</evidence>
<dbReference type="InterPro" id="IPR020103">
    <property type="entry name" value="PsdUridine_synth_cat_dom_sf"/>
</dbReference>
<evidence type="ECO:0000256" key="1">
    <source>
        <dbReference type="ARBA" id="ARBA00008348"/>
    </source>
</evidence>
<organism evidence="6 7">
    <name type="scientific">Metamycoplasma faucium</name>
    <dbReference type="NCBI Taxonomy" id="56142"/>
    <lineage>
        <taxon>Bacteria</taxon>
        <taxon>Bacillati</taxon>
        <taxon>Mycoplasmatota</taxon>
        <taxon>Mycoplasmoidales</taxon>
        <taxon>Metamycoplasmataceae</taxon>
        <taxon>Metamycoplasma</taxon>
    </lineage>
</organism>
<comment type="similarity">
    <text evidence="1 4">Belongs to the pseudouridine synthase RsuA family.</text>
</comment>
<dbReference type="CDD" id="cd00165">
    <property type="entry name" value="S4"/>
    <property type="match status" value="1"/>
</dbReference>
<feature type="domain" description="RNA-binding S4" evidence="5">
    <location>
        <begin position="7"/>
        <end position="65"/>
    </location>
</feature>
<dbReference type="Proteomes" id="UP001622612">
    <property type="component" value="Chromosome"/>
</dbReference>
<sequence length="242" mass="28125">MENSTKIRLQKYLSSLGICSRRECEQLLLNKKIIVNDKIASLGIKVNERDEIIVNGKKIINHNVSQKYDYILLNKPKGYICTLKDPQGRKTIYDYIGLNKYLYSIGRLDYNSTGIIILTNDGAFANLMTHPSSNVEREYIAKLEKDLSTEDLNYLNSKNFILNGKKSIQKVNKLRDKIYSININEGRNHHIKNLFLAINNFVISLHRKKYGIFNDEDLKIGEWKILEDNEIKTQKKLLKNNE</sequence>
<dbReference type="SUPFAM" id="SSF55174">
    <property type="entry name" value="Alpha-L RNA-binding motif"/>
    <property type="match status" value="1"/>
</dbReference>
<dbReference type="PANTHER" id="PTHR47683:SF2">
    <property type="entry name" value="RNA-BINDING S4 DOMAIN-CONTAINING PROTEIN"/>
    <property type="match status" value="1"/>
</dbReference>
<reference evidence="6" key="1">
    <citation type="submission" date="2021-11" db="EMBL/GenBank/DDBJ databases">
        <title>The first genome sequence of unculturable Mycoplasma faucium obtained by de novo assembly of metagenomic reads.</title>
        <authorList>
            <person name="Sabat A.J."/>
            <person name="Bathoorn E."/>
            <person name="Akkerboom V."/>
            <person name="Friedrich A.W."/>
        </authorList>
    </citation>
    <scope>NUCLEOTIDE SEQUENCE [LARGE SCALE GENOMIC DNA]</scope>
    <source>
        <strain evidence="6">UMCG-MFM1</strain>
    </source>
</reference>
<dbReference type="InterPro" id="IPR000748">
    <property type="entry name" value="PsdUridine_synth_RsuA/RluB/E/F"/>
</dbReference>
<dbReference type="Gene3D" id="3.30.70.1560">
    <property type="entry name" value="Alpha-L RNA-binding motif"/>
    <property type="match status" value="1"/>
</dbReference>
<dbReference type="Pfam" id="PF00849">
    <property type="entry name" value="PseudoU_synth_2"/>
    <property type="match status" value="1"/>
</dbReference>
<name>A0ABZ2TKX7_9BACT</name>
<dbReference type="SMART" id="SM00363">
    <property type="entry name" value="S4"/>
    <property type="match status" value="1"/>
</dbReference>